<dbReference type="GO" id="GO:0045048">
    <property type="term" value="P:protein insertion into ER membrane"/>
    <property type="evidence" value="ECO:0007669"/>
    <property type="project" value="InterPro"/>
</dbReference>
<dbReference type="InterPro" id="IPR005351">
    <property type="entry name" value="ASTER"/>
</dbReference>
<dbReference type="GO" id="GO:0044183">
    <property type="term" value="F:protein folding chaperone"/>
    <property type="evidence" value="ECO:0007669"/>
    <property type="project" value="InterPro"/>
</dbReference>
<evidence type="ECO:0000256" key="5">
    <source>
        <dbReference type="ARBA" id="ARBA00023136"/>
    </source>
</evidence>
<gene>
    <name evidence="7" type="ORF">BUALT_Bualt02G0156200</name>
</gene>
<evidence type="ECO:0000256" key="1">
    <source>
        <dbReference type="ARBA" id="ARBA00004370"/>
    </source>
</evidence>
<name>A0AAV6YBA8_9LAMI</name>
<keyword evidence="4 6" id="KW-1133">Transmembrane helix</keyword>
<sequence length="256" mass="28562">MASQSNDPRLPSAARPFKPPLIAPQDLPVDYSGFIAVIFGVFGAMFRYKICSWLAIIFSAQSLANMRNMENDLKQISMAVIPLLSHWDMLLLKVWYYGVGVELHGVGASAKPKKLASSVFESFGAEAFRSWSLEGAIFDVSYDLWWKFGMLMFQLCYRSFAKYLPQELEYNKASFGRGHGIVDNNTSVIIYQKDAVVEGSGGGDGGDGGIRVGGLVLVVVVEERVWKRTVWVWPETARGLPEAKVTRAEPVIRRER</sequence>
<dbReference type="Proteomes" id="UP000826271">
    <property type="component" value="Unassembled WGS sequence"/>
</dbReference>
<reference evidence="7" key="1">
    <citation type="submission" date="2019-10" db="EMBL/GenBank/DDBJ databases">
        <authorList>
            <person name="Zhang R."/>
            <person name="Pan Y."/>
            <person name="Wang J."/>
            <person name="Ma R."/>
            <person name="Yu S."/>
        </authorList>
    </citation>
    <scope>NUCLEOTIDE SEQUENCE</scope>
    <source>
        <strain evidence="7">LA-IB0</strain>
        <tissue evidence="7">Leaf</tissue>
    </source>
</reference>
<evidence type="ECO:0000313" key="8">
    <source>
        <dbReference type="Proteomes" id="UP000826271"/>
    </source>
</evidence>
<evidence type="ECO:0000256" key="4">
    <source>
        <dbReference type="ARBA" id="ARBA00022989"/>
    </source>
</evidence>
<accession>A0AAV6YBA8</accession>
<comment type="subcellular location">
    <subcellularLocation>
        <location evidence="1">Membrane</location>
    </subcellularLocation>
</comment>
<comment type="caution">
    <text evidence="7">The sequence shown here is derived from an EMBL/GenBank/DDBJ whole genome shotgun (WGS) entry which is preliminary data.</text>
</comment>
<protein>
    <submittedName>
        <fullName evidence="7">Uncharacterized protein</fullName>
    </submittedName>
</protein>
<dbReference type="PANTHER" id="PTHR13193">
    <property type="entry name" value="CGI-140"/>
    <property type="match status" value="1"/>
</dbReference>
<feature type="transmembrane region" description="Helical" evidence="6">
    <location>
        <begin position="34"/>
        <end position="60"/>
    </location>
</feature>
<keyword evidence="3 6" id="KW-0812">Transmembrane</keyword>
<comment type="similarity">
    <text evidence="2">Belongs to the Asterix family.</text>
</comment>
<dbReference type="GO" id="GO:0005789">
    <property type="term" value="C:endoplasmic reticulum membrane"/>
    <property type="evidence" value="ECO:0007669"/>
    <property type="project" value="InterPro"/>
</dbReference>
<keyword evidence="5 6" id="KW-0472">Membrane</keyword>
<evidence type="ECO:0000256" key="6">
    <source>
        <dbReference type="SAM" id="Phobius"/>
    </source>
</evidence>
<dbReference type="PANTHER" id="PTHR13193:SF0">
    <property type="entry name" value="PAT COMPLEX SUBUNIT ASTERIX"/>
    <property type="match status" value="1"/>
</dbReference>
<organism evidence="7 8">
    <name type="scientific">Buddleja alternifolia</name>
    <dbReference type="NCBI Taxonomy" id="168488"/>
    <lineage>
        <taxon>Eukaryota</taxon>
        <taxon>Viridiplantae</taxon>
        <taxon>Streptophyta</taxon>
        <taxon>Embryophyta</taxon>
        <taxon>Tracheophyta</taxon>
        <taxon>Spermatophyta</taxon>
        <taxon>Magnoliopsida</taxon>
        <taxon>eudicotyledons</taxon>
        <taxon>Gunneridae</taxon>
        <taxon>Pentapetalae</taxon>
        <taxon>asterids</taxon>
        <taxon>lamiids</taxon>
        <taxon>Lamiales</taxon>
        <taxon>Scrophulariaceae</taxon>
        <taxon>Buddlejeae</taxon>
        <taxon>Buddleja</taxon>
    </lineage>
</organism>
<evidence type="ECO:0000313" key="7">
    <source>
        <dbReference type="EMBL" id="KAG8388735.1"/>
    </source>
</evidence>
<dbReference type="AlphaFoldDB" id="A0AAV6YBA8"/>
<keyword evidence="8" id="KW-1185">Reference proteome</keyword>
<dbReference type="EMBL" id="WHWC01000002">
    <property type="protein sequence ID" value="KAG8388735.1"/>
    <property type="molecule type" value="Genomic_DNA"/>
</dbReference>
<evidence type="ECO:0000256" key="3">
    <source>
        <dbReference type="ARBA" id="ARBA00022692"/>
    </source>
</evidence>
<proteinExistence type="inferred from homology"/>
<evidence type="ECO:0000256" key="2">
    <source>
        <dbReference type="ARBA" id="ARBA00009066"/>
    </source>
</evidence>
<dbReference type="Pfam" id="PF03669">
    <property type="entry name" value="ASTER"/>
    <property type="match status" value="1"/>
</dbReference>